<dbReference type="Gene3D" id="3.30.1310.10">
    <property type="entry name" value="Nucleoid-associated protein YbaB-like domain"/>
    <property type="match status" value="1"/>
</dbReference>
<feature type="compositionally biased region" description="Gly residues" evidence="1">
    <location>
        <begin position="119"/>
        <end position="128"/>
    </location>
</feature>
<dbReference type="AlphaFoldDB" id="A0A8J7KXQ4"/>
<sequence length="313" mass="32327">MRTDEWITEVRELARFTASCAVGVTSVNREVTVTVGAGGVPREITFGESAARLDGVSLARLVLETLRAAAARVDERLADRLGDHAGLLRGDLSTPAAQDEQGERAQNHSGARVAEVPGREGGVGAGDGVHGHAGSRPSGGAGTEPGGGAGPGPRREAVHAHAGHPIPELERFRELVADRAARSTRLRTSLGEDRTLAENSDGRIRILVRGVTVEQVSMADGLLAEYGAEALGMLLVSLIHGAIARSAARAAELTAELTGTRLDIPVPTGNRVETPGLTGTRADDSGRDGPQLNASGRTQLAGARLDGPGRGRG</sequence>
<accession>A0A8J7KXQ4</accession>
<comment type="caution">
    <text evidence="2">The sequence shown here is derived from an EMBL/GenBank/DDBJ whole genome shotgun (WGS) entry which is preliminary data.</text>
</comment>
<dbReference type="InterPro" id="IPR036894">
    <property type="entry name" value="YbaB-like_sf"/>
</dbReference>
<feature type="compositionally biased region" description="Gly residues" evidence="1">
    <location>
        <begin position="137"/>
        <end position="151"/>
    </location>
</feature>
<protein>
    <submittedName>
        <fullName evidence="2">DNA-binding protein YbaB</fullName>
    </submittedName>
</protein>
<dbReference type="EMBL" id="JADOUF010000001">
    <property type="protein sequence ID" value="MBG6138182.1"/>
    <property type="molecule type" value="Genomic_DNA"/>
</dbReference>
<evidence type="ECO:0000313" key="2">
    <source>
        <dbReference type="EMBL" id="MBG6138182.1"/>
    </source>
</evidence>
<evidence type="ECO:0000313" key="3">
    <source>
        <dbReference type="Proteomes" id="UP000622552"/>
    </source>
</evidence>
<feature type="region of interest" description="Disordered" evidence="1">
    <location>
        <begin position="96"/>
        <end position="170"/>
    </location>
</feature>
<keyword evidence="3" id="KW-1185">Reference proteome</keyword>
<name>A0A8J7KXQ4_9ACTN</name>
<feature type="region of interest" description="Disordered" evidence="1">
    <location>
        <begin position="264"/>
        <end position="313"/>
    </location>
</feature>
<proteinExistence type="predicted"/>
<evidence type="ECO:0000256" key="1">
    <source>
        <dbReference type="SAM" id="MobiDB-lite"/>
    </source>
</evidence>
<dbReference type="GO" id="GO:0003677">
    <property type="term" value="F:DNA binding"/>
    <property type="evidence" value="ECO:0007669"/>
    <property type="project" value="UniProtKB-KW"/>
</dbReference>
<dbReference type="RefSeq" id="WP_197004964.1">
    <property type="nucleotide sequence ID" value="NZ_BONS01000017.1"/>
</dbReference>
<keyword evidence="2" id="KW-0238">DNA-binding</keyword>
<gene>
    <name evidence="2" type="ORF">IW245_004376</name>
</gene>
<organism evidence="2 3">
    <name type="scientific">Longispora fulva</name>
    <dbReference type="NCBI Taxonomy" id="619741"/>
    <lineage>
        <taxon>Bacteria</taxon>
        <taxon>Bacillati</taxon>
        <taxon>Actinomycetota</taxon>
        <taxon>Actinomycetes</taxon>
        <taxon>Micromonosporales</taxon>
        <taxon>Micromonosporaceae</taxon>
        <taxon>Longispora</taxon>
    </lineage>
</organism>
<reference evidence="2" key="1">
    <citation type="submission" date="2020-11" db="EMBL/GenBank/DDBJ databases">
        <title>Sequencing the genomes of 1000 actinobacteria strains.</title>
        <authorList>
            <person name="Klenk H.-P."/>
        </authorList>
    </citation>
    <scope>NUCLEOTIDE SEQUENCE</scope>
    <source>
        <strain evidence="2">DSM 45356</strain>
    </source>
</reference>
<dbReference type="Proteomes" id="UP000622552">
    <property type="component" value="Unassembled WGS sequence"/>
</dbReference>